<dbReference type="InterPro" id="IPR021617">
    <property type="entry name" value="DUF3231"/>
</dbReference>
<evidence type="ECO:0000313" key="2">
    <source>
        <dbReference type="Proteomes" id="UP001597520"/>
    </source>
</evidence>
<dbReference type="EMBL" id="JBHUML010000002">
    <property type="protein sequence ID" value="MFD2704982.1"/>
    <property type="molecule type" value="Genomic_DNA"/>
</dbReference>
<proteinExistence type="predicted"/>
<gene>
    <name evidence="1" type="ORF">ACFSUB_05835</name>
</gene>
<reference evidence="2" key="1">
    <citation type="journal article" date="2019" name="Int. J. Syst. Evol. Microbiol.">
        <title>The Global Catalogue of Microorganisms (GCM) 10K type strain sequencing project: providing services to taxonomists for standard genome sequencing and annotation.</title>
        <authorList>
            <consortium name="The Broad Institute Genomics Platform"/>
            <consortium name="The Broad Institute Genome Sequencing Center for Infectious Disease"/>
            <person name="Wu L."/>
            <person name="Ma J."/>
        </authorList>
    </citation>
    <scope>NUCLEOTIDE SEQUENCE [LARGE SCALE GENOMIC DNA]</scope>
    <source>
        <strain evidence="2">KCTC 33792</strain>
    </source>
</reference>
<dbReference type="InterPro" id="IPR012347">
    <property type="entry name" value="Ferritin-like"/>
</dbReference>
<name>A0ABW5SZ14_9BACI</name>
<dbReference type="Proteomes" id="UP001597520">
    <property type="component" value="Unassembled WGS sequence"/>
</dbReference>
<protein>
    <submittedName>
        <fullName evidence="1">DUF3231 family protein</fullName>
    </submittedName>
</protein>
<dbReference type="RefSeq" id="WP_380712248.1">
    <property type="nucleotide sequence ID" value="NZ_JBHUML010000002.1"/>
</dbReference>
<evidence type="ECO:0000313" key="1">
    <source>
        <dbReference type="EMBL" id="MFD2704982.1"/>
    </source>
</evidence>
<comment type="caution">
    <text evidence="1">The sequence shown here is derived from an EMBL/GenBank/DDBJ whole genome shotgun (WGS) entry which is preliminary data.</text>
</comment>
<dbReference type="Pfam" id="PF11553">
    <property type="entry name" value="DUF3231"/>
    <property type="match status" value="2"/>
</dbReference>
<dbReference type="Gene3D" id="1.20.1260.10">
    <property type="match status" value="2"/>
</dbReference>
<sequence>MQESNRNISLTSAEISQLWITYMNDSAAICHLEQEMNIVEDTEIRNLLQYALEVSHSHIRTVTELFHNENYPIPHGFKLSEDVDVTAPRLFSDTYYLNSLNQLGKLGLNNYNMALSLVVREDIYYFYSACLTESDKIIKWSNDILLSKGSYIRPPYLPKPKTFDYVHKKSFLAGYFGERRPLTGMEIANLYANFQRNALGSATMMGYSQIAQNKEVVQFLKRGRDMAQKHCDIFESYLKENDLPSPMMLDSEVTDSTTYTFSDKKMMFYCSTLTTISLGYYGTSMSMSPRRDIGVMYGRLMAEVAQFADKGANIMIKHGWMEEPPRAADRDELADND</sequence>
<keyword evidence="2" id="KW-1185">Reference proteome</keyword>
<organism evidence="1 2">
    <name type="scientific">Salibacterium lacus</name>
    <dbReference type="NCBI Taxonomy" id="1898109"/>
    <lineage>
        <taxon>Bacteria</taxon>
        <taxon>Bacillati</taxon>
        <taxon>Bacillota</taxon>
        <taxon>Bacilli</taxon>
        <taxon>Bacillales</taxon>
        <taxon>Bacillaceae</taxon>
    </lineage>
</organism>
<accession>A0ABW5SZ14</accession>